<evidence type="ECO:0000256" key="5">
    <source>
        <dbReference type="RuleBase" id="RU362076"/>
    </source>
</evidence>
<gene>
    <name evidence="9" type="ORF">NJQ99_10435</name>
</gene>
<feature type="region of interest" description="Disordered" evidence="6">
    <location>
        <begin position="1"/>
        <end position="42"/>
    </location>
</feature>
<evidence type="ECO:0000313" key="10">
    <source>
        <dbReference type="Proteomes" id="UP001055804"/>
    </source>
</evidence>
<dbReference type="Gene3D" id="2.30.30.910">
    <property type="match status" value="1"/>
</dbReference>
<organism evidence="9 10">
    <name type="scientific">Futiania mangrovi</name>
    <dbReference type="NCBI Taxonomy" id="2959716"/>
    <lineage>
        <taxon>Bacteria</taxon>
        <taxon>Pseudomonadati</taxon>
        <taxon>Pseudomonadota</taxon>
        <taxon>Alphaproteobacteria</taxon>
        <taxon>Futianiales</taxon>
        <taxon>Futianiaceae</taxon>
        <taxon>Futiania</taxon>
    </lineage>
</organism>
<sequence length="247" mass="25292">MAFGTSIDPAATARPAATSKTGVAAKASATPEMAKAEEEAKAADATSRAARAAADFESFLKLLTTQLRNQDPLQPLESTEFVAQLASFAAVEQQIGTNTRLDQLVQSLSGNALDRAASYLDRSVEVAGGKVAFDGETPVAVTYDPGATAVAAAAEVRDAKGATVATFAVPATAGTQTAEWDGLIGGQPAEPGIYEIVVRAARPEGEVETVATRTVSRVSSVSLEGGEPRLRLDTGAEVALGDILSLS</sequence>
<evidence type="ECO:0000256" key="2">
    <source>
        <dbReference type="ARBA" id="ARBA00016013"/>
    </source>
</evidence>
<comment type="caution">
    <text evidence="9">The sequence shown here is derived from an EMBL/GenBank/DDBJ whole genome shotgun (WGS) entry which is preliminary data.</text>
</comment>
<evidence type="ECO:0000256" key="4">
    <source>
        <dbReference type="ARBA" id="ARBA00024746"/>
    </source>
</evidence>
<feature type="domain" description="FlgD/Vpr Ig-like" evidence="7">
    <location>
        <begin position="131"/>
        <end position="202"/>
    </location>
</feature>
<evidence type="ECO:0000256" key="3">
    <source>
        <dbReference type="ARBA" id="ARBA00022795"/>
    </source>
</evidence>
<evidence type="ECO:0000313" key="9">
    <source>
        <dbReference type="EMBL" id="MCP1336826.1"/>
    </source>
</evidence>
<dbReference type="Pfam" id="PF13861">
    <property type="entry name" value="FLgD_tudor"/>
    <property type="match status" value="1"/>
</dbReference>
<evidence type="ECO:0000259" key="7">
    <source>
        <dbReference type="Pfam" id="PF13860"/>
    </source>
</evidence>
<comment type="similarity">
    <text evidence="1 5">Belongs to the FlgD family.</text>
</comment>
<dbReference type="GO" id="GO:0044781">
    <property type="term" value="P:bacterial-type flagellum organization"/>
    <property type="evidence" value="ECO:0007669"/>
    <property type="project" value="UniProtKB-UniRule"/>
</dbReference>
<keyword evidence="3 5" id="KW-1005">Bacterial flagellum biogenesis</keyword>
<dbReference type="Pfam" id="PF03963">
    <property type="entry name" value="FlgD"/>
    <property type="match status" value="1"/>
</dbReference>
<keyword evidence="10" id="KW-1185">Reference proteome</keyword>
<comment type="function">
    <text evidence="4 5">Required for flagellar hook formation. May act as a scaffolding protein.</text>
</comment>
<protein>
    <recommendedName>
        <fullName evidence="2 5">Basal-body rod modification protein FlgD</fullName>
    </recommendedName>
</protein>
<dbReference type="EMBL" id="JAMZFT010000002">
    <property type="protein sequence ID" value="MCP1336826.1"/>
    <property type="molecule type" value="Genomic_DNA"/>
</dbReference>
<evidence type="ECO:0000256" key="1">
    <source>
        <dbReference type="ARBA" id="ARBA00010577"/>
    </source>
</evidence>
<dbReference type="RefSeq" id="WP_269332770.1">
    <property type="nucleotide sequence ID" value="NZ_JAMZFT010000002.1"/>
</dbReference>
<feature type="domain" description="FlgD Tudor-like" evidence="8">
    <location>
        <begin position="116"/>
        <end position="243"/>
    </location>
</feature>
<dbReference type="InterPro" id="IPR025963">
    <property type="entry name" value="FLgD_Tudor"/>
</dbReference>
<reference evidence="9" key="1">
    <citation type="submission" date="2022-06" db="EMBL/GenBank/DDBJ databases">
        <title>Isolation and Genomics of Futiania mangrovii gen. nov., sp. nov., a Rare and Metabolically-versatile member in the Class Alphaproteobacteria.</title>
        <authorList>
            <person name="Liu L."/>
            <person name="Huang W.-C."/>
            <person name="Pan J."/>
            <person name="Li J."/>
            <person name="Huang Y."/>
            <person name="Du H."/>
            <person name="Liu Y."/>
            <person name="Li M."/>
        </authorList>
    </citation>
    <scope>NUCLEOTIDE SEQUENCE</scope>
    <source>
        <strain evidence="9">FT118</strain>
    </source>
</reference>
<dbReference type="AlphaFoldDB" id="A0A9J6PLA3"/>
<proteinExistence type="inferred from homology"/>
<dbReference type="InterPro" id="IPR005648">
    <property type="entry name" value="FlgD"/>
</dbReference>
<evidence type="ECO:0000259" key="8">
    <source>
        <dbReference type="Pfam" id="PF13861"/>
    </source>
</evidence>
<dbReference type="Gene3D" id="2.60.40.4070">
    <property type="match status" value="1"/>
</dbReference>
<accession>A0A9J6PLA3</accession>
<name>A0A9J6PLA3_9PROT</name>
<dbReference type="Proteomes" id="UP001055804">
    <property type="component" value="Unassembled WGS sequence"/>
</dbReference>
<dbReference type="InterPro" id="IPR025965">
    <property type="entry name" value="FlgD/Vpr_Ig-like"/>
</dbReference>
<dbReference type="Pfam" id="PF13860">
    <property type="entry name" value="FlgD_ig"/>
    <property type="match status" value="1"/>
</dbReference>
<evidence type="ECO:0000256" key="6">
    <source>
        <dbReference type="SAM" id="MobiDB-lite"/>
    </source>
</evidence>